<keyword evidence="3" id="KW-1185">Reference proteome</keyword>
<feature type="compositionally biased region" description="Basic and acidic residues" evidence="1">
    <location>
        <begin position="19"/>
        <end position="31"/>
    </location>
</feature>
<gene>
    <name evidence="2" type="ORF">EYB53_001815</name>
</gene>
<evidence type="ECO:0008006" key="4">
    <source>
        <dbReference type="Google" id="ProtNLM"/>
    </source>
</evidence>
<dbReference type="Proteomes" id="UP001193081">
    <property type="component" value="Unassembled WGS sequence"/>
</dbReference>
<comment type="caution">
    <text evidence="2">The sequence shown here is derived from an EMBL/GenBank/DDBJ whole genome shotgun (WGS) entry which is preliminary data.</text>
</comment>
<feature type="region of interest" description="Disordered" evidence="1">
    <location>
        <begin position="1"/>
        <end position="54"/>
    </location>
</feature>
<accession>A0ABS4D4R8</accession>
<sequence>MNDHKPPSDNTGPLGTIRPDQRGLERIDRQIQSEGQRGIDQLQHTDQRSPLGDTAKAQRGLERIDQQLSQDGPAQLADSQEQLLPYGEIFRQNYDHVPGDYRAALRNQEQGSIQEVAVQDLPDAAEVRGPQDFNHHITYADAKLHTQQLNEVVLPWVRAGAVGDDFKALDQQLGRTHPDGLNSNGYHETYQLFYGNQPIIVGKGADGTLDVEGGLHRIYMAKELGLASIPVHIAGK</sequence>
<evidence type="ECO:0000313" key="3">
    <source>
        <dbReference type="Proteomes" id="UP001193081"/>
    </source>
</evidence>
<evidence type="ECO:0000256" key="1">
    <source>
        <dbReference type="SAM" id="MobiDB-lite"/>
    </source>
</evidence>
<protein>
    <recommendedName>
        <fullName evidence="4">ParB/Sulfiredoxin domain-containing protein</fullName>
    </recommendedName>
</protein>
<name>A0ABS4D4R8_9CHLR</name>
<evidence type="ECO:0000313" key="2">
    <source>
        <dbReference type="EMBL" id="MBP1464434.1"/>
    </source>
</evidence>
<organism evidence="2 3">
    <name type="scientific">Candidatus Chloroploca mongolica</name>
    <dbReference type="NCBI Taxonomy" id="2528176"/>
    <lineage>
        <taxon>Bacteria</taxon>
        <taxon>Bacillati</taxon>
        <taxon>Chloroflexota</taxon>
        <taxon>Chloroflexia</taxon>
        <taxon>Chloroflexales</taxon>
        <taxon>Chloroflexineae</taxon>
        <taxon>Oscillochloridaceae</taxon>
        <taxon>Candidatus Chloroploca</taxon>
    </lineage>
</organism>
<proteinExistence type="predicted"/>
<reference evidence="2 3" key="1">
    <citation type="submission" date="2021-03" db="EMBL/GenBank/DDBJ databases">
        <authorList>
            <person name="Grouzdev D.S."/>
        </authorList>
    </citation>
    <scope>NUCLEOTIDE SEQUENCE [LARGE SCALE GENOMIC DNA]</scope>
    <source>
        <strain evidence="2 3">M50-1</strain>
    </source>
</reference>
<dbReference type="RefSeq" id="WP_135476135.1">
    <property type="nucleotide sequence ID" value="NZ_SIJK02000002.1"/>
</dbReference>
<dbReference type="EMBL" id="SIJK02000002">
    <property type="protein sequence ID" value="MBP1464434.1"/>
    <property type="molecule type" value="Genomic_DNA"/>
</dbReference>